<evidence type="ECO:0000259" key="3">
    <source>
        <dbReference type="Pfam" id="PF00440"/>
    </source>
</evidence>
<dbReference type="SUPFAM" id="SSF48498">
    <property type="entry name" value="Tetracyclin repressor-like, C-terminal domain"/>
    <property type="match status" value="1"/>
</dbReference>
<dbReference type="InterPro" id="IPR036271">
    <property type="entry name" value="Tet_transcr_reg_TetR-rel_C_sf"/>
</dbReference>
<proteinExistence type="predicted"/>
<feature type="region of interest" description="Disordered" evidence="2">
    <location>
        <begin position="1"/>
        <end position="22"/>
    </location>
</feature>
<accession>A0ABY2PJL5</accession>
<gene>
    <name evidence="4" type="ORF">E5Z02_05585</name>
</gene>
<dbReference type="InterPro" id="IPR009057">
    <property type="entry name" value="Homeodomain-like_sf"/>
</dbReference>
<feature type="domain" description="HTH tetR-type" evidence="3">
    <location>
        <begin position="28"/>
        <end position="69"/>
    </location>
</feature>
<dbReference type="Pfam" id="PF00440">
    <property type="entry name" value="TetR_N"/>
    <property type="match status" value="1"/>
</dbReference>
<name>A0ABY2PJL5_9ACTN</name>
<dbReference type="InterPro" id="IPR050109">
    <property type="entry name" value="HTH-type_TetR-like_transc_reg"/>
</dbReference>
<feature type="compositionally biased region" description="Basic residues" evidence="2">
    <location>
        <begin position="1"/>
        <end position="11"/>
    </location>
</feature>
<dbReference type="Gene3D" id="1.10.10.60">
    <property type="entry name" value="Homeodomain-like"/>
    <property type="match status" value="1"/>
</dbReference>
<dbReference type="SUPFAM" id="SSF46689">
    <property type="entry name" value="Homeodomain-like"/>
    <property type="match status" value="1"/>
</dbReference>
<keyword evidence="5" id="KW-1185">Reference proteome</keyword>
<protein>
    <submittedName>
        <fullName evidence="4">TetR/AcrR family transcriptional regulator</fullName>
    </submittedName>
</protein>
<dbReference type="Gene3D" id="1.10.357.10">
    <property type="entry name" value="Tetracycline Repressor, domain 2"/>
    <property type="match status" value="1"/>
</dbReference>
<dbReference type="EMBL" id="SRZK01000032">
    <property type="protein sequence ID" value="TGZ11270.1"/>
    <property type="molecule type" value="Genomic_DNA"/>
</dbReference>
<dbReference type="Proteomes" id="UP000306274">
    <property type="component" value="Unassembled WGS sequence"/>
</dbReference>
<sequence length="229" mass="24846">MVQTSRPRRGPGRPAAGDESVPGLDRLMRQAVEAFAERGYEGVSIRALNAALGMSHTFIADRYGSKERFWRAVVVYAVDRVRGEVAGALADDGRGDAERLAAAVRAFHRQASGSAHFARLVSLEAATDSPRLDFLYGLIEPVNEAVRPLFERLSADGTLRPMPWYVFHFLITGSCGLYGQLPLARRFGRPAGTSREAEADLLAGLVLAACFTGEPPLPREPLPGGSRNR</sequence>
<dbReference type="PANTHER" id="PTHR30055:SF146">
    <property type="entry name" value="HTH-TYPE TRANSCRIPTIONAL DUAL REGULATOR CECR"/>
    <property type="match status" value="1"/>
</dbReference>
<dbReference type="InterPro" id="IPR001647">
    <property type="entry name" value="HTH_TetR"/>
</dbReference>
<evidence type="ECO:0000313" key="4">
    <source>
        <dbReference type="EMBL" id="TGZ11270.1"/>
    </source>
</evidence>
<evidence type="ECO:0000313" key="5">
    <source>
        <dbReference type="Proteomes" id="UP000306274"/>
    </source>
</evidence>
<comment type="caution">
    <text evidence="4">The sequence shown here is derived from an EMBL/GenBank/DDBJ whole genome shotgun (WGS) entry which is preliminary data.</text>
</comment>
<dbReference type="PANTHER" id="PTHR30055">
    <property type="entry name" value="HTH-TYPE TRANSCRIPTIONAL REGULATOR RUTR"/>
    <property type="match status" value="1"/>
</dbReference>
<evidence type="ECO:0000256" key="2">
    <source>
        <dbReference type="SAM" id="MobiDB-lite"/>
    </source>
</evidence>
<evidence type="ECO:0000256" key="1">
    <source>
        <dbReference type="ARBA" id="ARBA00023125"/>
    </source>
</evidence>
<keyword evidence="1" id="KW-0238">DNA-binding</keyword>
<organism evidence="4 5">
    <name type="scientific">Streptomyces rhizosphaericola</name>
    <dbReference type="NCBI Taxonomy" id="2564098"/>
    <lineage>
        <taxon>Bacteria</taxon>
        <taxon>Bacillati</taxon>
        <taxon>Actinomycetota</taxon>
        <taxon>Actinomycetes</taxon>
        <taxon>Kitasatosporales</taxon>
        <taxon>Streptomycetaceae</taxon>
        <taxon>Streptomyces</taxon>
    </lineage>
</organism>
<reference evidence="4 5" key="1">
    <citation type="submission" date="2019-04" db="EMBL/GenBank/DDBJ databases">
        <title>Streptomyces rhizosphaericola sp. nov., an actinobacterium isolated from the wheat rhizosphere.</title>
        <authorList>
            <person name="Vargas Hoyos H.A."/>
            <person name="Santos S.N."/>
            <person name="Genuario D.B."/>
            <person name="Melo I.S."/>
            <person name="Da Silva L.J."/>
            <person name="Da Silva F.S.P."/>
            <person name="Zucchi T.D."/>
        </authorList>
    </citation>
    <scope>NUCLEOTIDE SEQUENCE [LARGE SCALE GENOMIC DNA]</scope>
    <source>
        <strain evidence="4 5">1AS2c</strain>
    </source>
</reference>